<dbReference type="PANTHER" id="PTHR43839:SF3">
    <property type="entry name" value="OLIGOPEPTIDE ABC TRANSPORTER, PERMEASE PROTEIN"/>
    <property type="match status" value="1"/>
</dbReference>
<dbReference type="OrthoDB" id="9766870at2"/>
<evidence type="ECO:0000256" key="1">
    <source>
        <dbReference type="ARBA" id="ARBA00004651"/>
    </source>
</evidence>
<keyword evidence="5" id="KW-0813">Transport</keyword>
<dbReference type="PANTHER" id="PTHR43839">
    <property type="entry name" value="OPPC IN A BINDING PROTEIN-DEPENDENT TRANSPORT SYSTEM"/>
    <property type="match status" value="1"/>
</dbReference>
<dbReference type="RefSeq" id="WP_136462459.1">
    <property type="nucleotide sequence ID" value="NZ_SRKY01000002.1"/>
</dbReference>
<organism evidence="7 8">
    <name type="scientific">Aliishimia ponticola</name>
    <dbReference type="NCBI Taxonomy" id="2499833"/>
    <lineage>
        <taxon>Bacteria</taxon>
        <taxon>Pseudomonadati</taxon>
        <taxon>Pseudomonadota</taxon>
        <taxon>Alphaproteobacteria</taxon>
        <taxon>Rhodobacterales</taxon>
        <taxon>Paracoccaceae</taxon>
        <taxon>Aliishimia</taxon>
    </lineage>
</organism>
<dbReference type="InterPro" id="IPR000515">
    <property type="entry name" value="MetI-like"/>
</dbReference>
<reference evidence="7 8" key="1">
    <citation type="submission" date="2019-04" db="EMBL/GenBank/DDBJ databases">
        <title>Shimia ponticola sp. nov., isolated from seawater.</title>
        <authorList>
            <person name="Kim Y.-O."/>
            <person name="Yoon J.-H."/>
        </authorList>
    </citation>
    <scope>NUCLEOTIDE SEQUENCE [LARGE SCALE GENOMIC DNA]</scope>
    <source>
        <strain evidence="7 8">MYP11</strain>
    </source>
</reference>
<dbReference type="Gene3D" id="1.10.3720.10">
    <property type="entry name" value="MetI-like"/>
    <property type="match status" value="1"/>
</dbReference>
<dbReference type="GO" id="GO:0055085">
    <property type="term" value="P:transmembrane transport"/>
    <property type="evidence" value="ECO:0007669"/>
    <property type="project" value="InterPro"/>
</dbReference>
<evidence type="ECO:0000256" key="5">
    <source>
        <dbReference type="RuleBase" id="RU363032"/>
    </source>
</evidence>
<dbReference type="EMBL" id="SRKY01000002">
    <property type="protein sequence ID" value="THH36861.1"/>
    <property type="molecule type" value="Genomic_DNA"/>
</dbReference>
<dbReference type="GO" id="GO:0005886">
    <property type="term" value="C:plasma membrane"/>
    <property type="evidence" value="ECO:0007669"/>
    <property type="project" value="UniProtKB-SubCell"/>
</dbReference>
<dbReference type="SUPFAM" id="SSF161098">
    <property type="entry name" value="MetI-like"/>
    <property type="match status" value="1"/>
</dbReference>
<dbReference type="Pfam" id="PF00528">
    <property type="entry name" value="BPD_transp_1"/>
    <property type="match status" value="1"/>
</dbReference>
<evidence type="ECO:0000313" key="7">
    <source>
        <dbReference type="EMBL" id="THH36861.1"/>
    </source>
</evidence>
<dbReference type="Proteomes" id="UP000306602">
    <property type="component" value="Unassembled WGS sequence"/>
</dbReference>
<keyword evidence="2 5" id="KW-0812">Transmembrane</keyword>
<comment type="caution">
    <text evidence="7">The sequence shown here is derived from an EMBL/GenBank/DDBJ whole genome shotgun (WGS) entry which is preliminary data.</text>
</comment>
<gene>
    <name evidence="7" type="ORF">E4Z66_07920</name>
</gene>
<dbReference type="Pfam" id="PF12911">
    <property type="entry name" value="OppC_N"/>
    <property type="match status" value="1"/>
</dbReference>
<feature type="transmembrane region" description="Helical" evidence="5">
    <location>
        <begin position="225"/>
        <end position="255"/>
    </location>
</feature>
<feature type="transmembrane region" description="Helical" evidence="5">
    <location>
        <begin position="172"/>
        <end position="205"/>
    </location>
</feature>
<name>A0A4S4NFG0_9RHOB</name>
<sequence>MSILPDGRYVDDAPYDAAEDLSAIERADLDAPSWLLMWRQFRRHRLGLISGAFLLFCYLMLPFAGFIAPYGANERNALHLYAPPQAVRLWHEGEFVGPFVYPITAERDLVRFQWTYEADRSTPRPLEWFCDGAEYRLFGLIPTDTHLFCAPEGATVFLWGADRLGRDVFSRILYGAQLSLTVGLIGITVSFLLGITLGAIAGYFGGVLDWLIQRTIEILRSLPELPLWLALSAAVPSNWGPVAVFFIISIILGLLDWPGLARAVRSKFLALREEEYVRAAEMMGAKPGRVIRRHLLPNFMSHLIASATLSIPAMILGETALSFLGLGLRAPAVSWGVMLNDAQNLASIEIYPWTAIPMLPIIVVVLAFNFLGDGLRDSLDPYKS</sequence>
<dbReference type="FunFam" id="1.10.3720.10:FF:000059">
    <property type="entry name" value="Oligopeptide ABC transporter, permease protein"/>
    <property type="match status" value="1"/>
</dbReference>
<evidence type="ECO:0000256" key="4">
    <source>
        <dbReference type="ARBA" id="ARBA00023136"/>
    </source>
</evidence>
<protein>
    <submittedName>
        <fullName evidence="7">ABC transporter permease</fullName>
    </submittedName>
</protein>
<keyword evidence="4 5" id="KW-0472">Membrane</keyword>
<dbReference type="AlphaFoldDB" id="A0A4S4NFG0"/>
<proteinExistence type="inferred from homology"/>
<comment type="similarity">
    <text evidence="5">Belongs to the binding-protein-dependent transport system permease family.</text>
</comment>
<evidence type="ECO:0000256" key="2">
    <source>
        <dbReference type="ARBA" id="ARBA00022692"/>
    </source>
</evidence>
<dbReference type="InterPro" id="IPR035906">
    <property type="entry name" value="MetI-like_sf"/>
</dbReference>
<evidence type="ECO:0000259" key="6">
    <source>
        <dbReference type="PROSITE" id="PS50928"/>
    </source>
</evidence>
<evidence type="ECO:0000256" key="3">
    <source>
        <dbReference type="ARBA" id="ARBA00022989"/>
    </source>
</evidence>
<keyword evidence="3 5" id="KW-1133">Transmembrane helix</keyword>
<feature type="transmembrane region" description="Helical" evidence="5">
    <location>
        <begin position="303"/>
        <end position="330"/>
    </location>
</feature>
<dbReference type="InterPro" id="IPR025966">
    <property type="entry name" value="OppC_N"/>
</dbReference>
<feature type="transmembrane region" description="Helical" evidence="5">
    <location>
        <begin position="350"/>
        <end position="371"/>
    </location>
</feature>
<feature type="transmembrane region" description="Helical" evidence="5">
    <location>
        <begin position="46"/>
        <end position="68"/>
    </location>
</feature>
<keyword evidence="8" id="KW-1185">Reference proteome</keyword>
<comment type="subcellular location">
    <subcellularLocation>
        <location evidence="1 5">Cell membrane</location>
        <topology evidence="1 5">Multi-pass membrane protein</topology>
    </subcellularLocation>
</comment>
<accession>A0A4S4NFG0</accession>
<evidence type="ECO:0000313" key="8">
    <source>
        <dbReference type="Proteomes" id="UP000306602"/>
    </source>
</evidence>
<dbReference type="PROSITE" id="PS50928">
    <property type="entry name" value="ABC_TM1"/>
    <property type="match status" value="1"/>
</dbReference>
<dbReference type="CDD" id="cd06261">
    <property type="entry name" value="TM_PBP2"/>
    <property type="match status" value="1"/>
</dbReference>
<feature type="domain" description="ABC transmembrane type-1" evidence="6">
    <location>
        <begin position="176"/>
        <end position="372"/>
    </location>
</feature>